<dbReference type="PANTHER" id="PTHR13887">
    <property type="entry name" value="GLUTATHIONE S-TRANSFERASE KAPPA"/>
    <property type="match status" value="1"/>
</dbReference>
<keyword evidence="3" id="KW-1185">Reference proteome</keyword>
<dbReference type="SUPFAM" id="SSF52833">
    <property type="entry name" value="Thioredoxin-like"/>
    <property type="match status" value="1"/>
</dbReference>
<accession>A0A7K0KJE0</accession>
<sequence length="280" mass="32209">MGFFNRFIRLFAVSMTLMIPLRVLSESVDSLKTKQVITINKVKEIKTMKIVYWSDYACPYCYIGETRLKKAIKELGLENEVEIETRAFELDPDAPKTVESITVDRFAMKYRLSKEEAQQQIDHISQLGIDEGIDFRYATTLYTNTRDAHRLTKLAQTKHDTALEDRVSELLFDAYFTRNEKLAEHDVLLRVAREAGLDETEAKNVLESNQFDEEVRFDEREAMMYGVHGVPYFMFNGKFVIPGALSVNAFKHTLEKALKDQQENTVGVDAHQCGPEGCRI</sequence>
<feature type="domain" description="DSBA-like thioredoxin" evidence="1">
    <location>
        <begin position="50"/>
        <end position="254"/>
    </location>
</feature>
<dbReference type="AlphaFoldDB" id="A0A7K0KJE0"/>
<dbReference type="PANTHER" id="PTHR13887:SF41">
    <property type="entry name" value="THIOREDOXIN SUPERFAMILY PROTEIN"/>
    <property type="match status" value="1"/>
</dbReference>
<dbReference type="CDD" id="cd03024">
    <property type="entry name" value="DsbA_FrnE"/>
    <property type="match status" value="1"/>
</dbReference>
<evidence type="ECO:0000259" key="1">
    <source>
        <dbReference type="Pfam" id="PF01323"/>
    </source>
</evidence>
<reference evidence="2 3" key="1">
    <citation type="submission" date="2019-08" db="EMBL/GenBank/DDBJ databases">
        <title>In-depth cultivation of the pig gut microbiome towards novel bacterial diversity and tailored functional studies.</title>
        <authorList>
            <person name="Wylensek D."/>
            <person name="Hitch T.C.A."/>
            <person name="Clavel T."/>
        </authorList>
    </citation>
    <scope>NUCLEOTIDE SEQUENCE [LARGE SCALE GENOMIC DNA]</scope>
    <source>
        <strain evidence="2 3">LKV-178-WT-2A</strain>
    </source>
</reference>
<organism evidence="2 3">
    <name type="scientific">Hallella mizrahii</name>
    <dbReference type="NCBI Taxonomy" id="2606637"/>
    <lineage>
        <taxon>Bacteria</taxon>
        <taxon>Pseudomonadati</taxon>
        <taxon>Bacteroidota</taxon>
        <taxon>Bacteroidia</taxon>
        <taxon>Bacteroidales</taxon>
        <taxon>Prevotellaceae</taxon>
        <taxon>Hallella</taxon>
    </lineage>
</organism>
<evidence type="ECO:0000313" key="3">
    <source>
        <dbReference type="Proteomes" id="UP000438914"/>
    </source>
</evidence>
<comment type="caution">
    <text evidence="2">The sequence shown here is derived from an EMBL/GenBank/DDBJ whole genome shotgun (WGS) entry which is preliminary data.</text>
</comment>
<dbReference type="Proteomes" id="UP000438914">
    <property type="component" value="Unassembled WGS sequence"/>
</dbReference>
<dbReference type="GO" id="GO:0016491">
    <property type="term" value="F:oxidoreductase activity"/>
    <property type="evidence" value="ECO:0007669"/>
    <property type="project" value="InterPro"/>
</dbReference>
<dbReference type="EMBL" id="VUNG01000085">
    <property type="protein sequence ID" value="MST86047.1"/>
    <property type="molecule type" value="Genomic_DNA"/>
</dbReference>
<dbReference type="InterPro" id="IPR001853">
    <property type="entry name" value="DSBA-like_thioredoxin_dom"/>
</dbReference>
<protein>
    <submittedName>
        <fullName evidence="2">DsbA family oxidoreductase</fullName>
    </submittedName>
</protein>
<proteinExistence type="predicted"/>
<dbReference type="Pfam" id="PF01323">
    <property type="entry name" value="DSBA"/>
    <property type="match status" value="1"/>
</dbReference>
<evidence type="ECO:0000313" key="2">
    <source>
        <dbReference type="EMBL" id="MST86047.1"/>
    </source>
</evidence>
<dbReference type="Gene3D" id="3.40.30.10">
    <property type="entry name" value="Glutaredoxin"/>
    <property type="match status" value="1"/>
</dbReference>
<dbReference type="InterPro" id="IPR036249">
    <property type="entry name" value="Thioredoxin-like_sf"/>
</dbReference>
<gene>
    <name evidence="2" type="ORF">FYJ73_15480</name>
</gene>
<name>A0A7K0KJE0_9BACT</name>